<evidence type="ECO:0000256" key="4">
    <source>
        <dbReference type="ARBA" id="ARBA00023004"/>
    </source>
</evidence>
<dbReference type="PROSITE" id="PS51379">
    <property type="entry name" value="4FE4S_FER_2"/>
    <property type="match status" value="1"/>
</dbReference>
<dbReference type="Pfam" id="PF13450">
    <property type="entry name" value="NAD_binding_8"/>
    <property type="match status" value="1"/>
</dbReference>
<proteinExistence type="predicted"/>
<comment type="caution">
    <text evidence="7">The sequence shown here is derived from an EMBL/GenBank/DDBJ whole genome shotgun (WGS) entry which is preliminary data.</text>
</comment>
<evidence type="ECO:0000256" key="5">
    <source>
        <dbReference type="ARBA" id="ARBA00023014"/>
    </source>
</evidence>
<keyword evidence="3" id="KW-0560">Oxidoreductase</keyword>
<dbReference type="Proteomes" id="UP000298460">
    <property type="component" value="Unassembled WGS sequence"/>
</dbReference>
<keyword evidence="8" id="KW-1185">Reference proteome</keyword>
<dbReference type="InterPro" id="IPR036188">
    <property type="entry name" value="FAD/NAD-bd_sf"/>
</dbReference>
<dbReference type="InterPro" id="IPR017900">
    <property type="entry name" value="4Fe4S_Fe_S_CS"/>
</dbReference>
<evidence type="ECO:0000313" key="8">
    <source>
        <dbReference type="Proteomes" id="UP000298460"/>
    </source>
</evidence>
<dbReference type="PANTHER" id="PTHR43255:SF1">
    <property type="entry name" value="IRON-SULFUR-BINDING OXIDOREDUCTASE FADF-RELATED"/>
    <property type="match status" value="1"/>
</dbReference>
<dbReference type="RefSeq" id="WP_135547287.1">
    <property type="nucleotide sequence ID" value="NZ_SPQQ01000004.1"/>
</dbReference>
<dbReference type="PANTHER" id="PTHR43255">
    <property type="entry name" value="IRON-SULFUR-BINDING OXIDOREDUCTASE FADF-RELATED-RELATED"/>
    <property type="match status" value="1"/>
</dbReference>
<reference evidence="7 8" key="1">
    <citation type="submission" date="2019-03" db="EMBL/GenBank/DDBJ databases">
        <title>Draft Genome Sequence of Desulfosporosinus fructosivorans Strain 63.6F, Isolated from Marine Sediment in the Baltic Sea.</title>
        <authorList>
            <person name="Hausmann B."/>
            <person name="Vandieken V."/>
            <person name="Pjevac P."/>
            <person name="Schreck K."/>
            <person name="Herbold C.W."/>
            <person name="Loy A."/>
        </authorList>
    </citation>
    <scope>NUCLEOTIDE SEQUENCE [LARGE SCALE GENOMIC DNA]</scope>
    <source>
        <strain evidence="7 8">63.6F</strain>
    </source>
</reference>
<evidence type="ECO:0000256" key="2">
    <source>
        <dbReference type="ARBA" id="ARBA00022723"/>
    </source>
</evidence>
<evidence type="ECO:0000256" key="1">
    <source>
        <dbReference type="ARBA" id="ARBA00022485"/>
    </source>
</evidence>
<dbReference type="GO" id="GO:0051539">
    <property type="term" value="F:4 iron, 4 sulfur cluster binding"/>
    <property type="evidence" value="ECO:0007669"/>
    <property type="project" value="UniProtKB-KW"/>
</dbReference>
<dbReference type="GO" id="GO:0005886">
    <property type="term" value="C:plasma membrane"/>
    <property type="evidence" value="ECO:0007669"/>
    <property type="project" value="TreeGrafter"/>
</dbReference>
<organism evidence="7 8">
    <name type="scientific">Desulfosporosinus fructosivorans</name>
    <dbReference type="NCBI Taxonomy" id="2018669"/>
    <lineage>
        <taxon>Bacteria</taxon>
        <taxon>Bacillati</taxon>
        <taxon>Bacillota</taxon>
        <taxon>Clostridia</taxon>
        <taxon>Eubacteriales</taxon>
        <taxon>Desulfitobacteriaceae</taxon>
        <taxon>Desulfosporosinus</taxon>
    </lineage>
</organism>
<gene>
    <name evidence="7" type="ORF">E4K67_12785</name>
</gene>
<dbReference type="GO" id="GO:0016491">
    <property type="term" value="F:oxidoreductase activity"/>
    <property type="evidence" value="ECO:0007669"/>
    <property type="project" value="UniProtKB-KW"/>
</dbReference>
<keyword evidence="1" id="KW-0004">4Fe-4S</keyword>
<dbReference type="NCBIfam" id="NF045663">
    <property type="entry name" value="diclust_near_Sec"/>
    <property type="match status" value="1"/>
</dbReference>
<dbReference type="InterPro" id="IPR051460">
    <property type="entry name" value="HdrC_iron-sulfur_subunit"/>
</dbReference>
<sequence>MDQDELKRQEDKCTQENPPACTAGCPIHVDARKMMLDIQKKDLKSALATLQKKQPFPGIIGRICDHPCEDVCKRKDVGTTISISALERFCVQNQPAKIAKVGMIPPKSQTVAVVGSGLRGLTAAYDLAKKGYKVSLFERTDRLGGSLWNFPEHQLPPEVIVEELSVLNRLNIQIELNTVITRQDLLKLQEDFNVVYLGLAKKSNDVLELLGEQSQADPVTCATVVPGIFIGAFLGNDSPINSVADGRMAAVSIDRYLQGVSLTGSREAEGTFETKLYVNTDEINPLPAVRISNETMGYTYEEAVLEAGRCLNCQCLECVKACIYLENYGSYPKKYLRQIYNNDTIVMGMRHGNKMINSCSLCGQCAVVCPQGLDLGETCKATRESMVSKGKMPPSTHDFALRDMAFNNSEEFALSRHQPGHKSSKYVFFPGCQLSASSPEQVEKVYEYLTESLSGGVALMLRCCGAPADWAGDQDLFQQSMKVLVAQWEGLGKPQLIVACSTCHSMFRERFPEVISLWELMANLDLPVQGTSASGGKVAVQDACTTRHEPVIHDAVRSILSKLGYEVEELPYSKELTKCCGFGGLTSFANPVLAKKIVEDRINESTTDYVAYCAMCRDNFASKGKRAFHLLDLIFGTDLEAAAIKPSVGLSYRHENRAKLKRKLLHLLWKEAPQEQEGAYRTINLLLNERVLGIMEDRRILIEDIQQVIEFAERSGRKFINPDNGHSLAHFRPVKVTYWVEYQAQEQGFVVLNVYSHRMEIVEESHE</sequence>
<dbReference type="Pfam" id="PF14691">
    <property type="entry name" value="Fer4_20"/>
    <property type="match status" value="1"/>
</dbReference>
<dbReference type="EMBL" id="SPQQ01000004">
    <property type="protein sequence ID" value="TGE37607.1"/>
    <property type="molecule type" value="Genomic_DNA"/>
</dbReference>
<dbReference type="AlphaFoldDB" id="A0A4Z0R6M4"/>
<name>A0A4Z0R6M4_9FIRM</name>
<keyword evidence="4" id="KW-0408">Iron</keyword>
<dbReference type="PROSITE" id="PS00198">
    <property type="entry name" value="4FE4S_FER_1"/>
    <property type="match status" value="1"/>
</dbReference>
<dbReference type="InterPro" id="IPR028261">
    <property type="entry name" value="DPD_II"/>
</dbReference>
<accession>A0A4Z0R6M4</accession>
<dbReference type="Gene3D" id="1.10.1060.10">
    <property type="entry name" value="Alpha-helical ferredoxin"/>
    <property type="match status" value="2"/>
</dbReference>
<dbReference type="Gene3D" id="3.50.50.60">
    <property type="entry name" value="FAD/NAD(P)-binding domain"/>
    <property type="match status" value="1"/>
</dbReference>
<dbReference type="InterPro" id="IPR004017">
    <property type="entry name" value="Cys_rich_dom"/>
</dbReference>
<dbReference type="Pfam" id="PF13534">
    <property type="entry name" value="Fer4_17"/>
    <property type="match status" value="1"/>
</dbReference>
<dbReference type="GO" id="GO:0046872">
    <property type="term" value="F:metal ion binding"/>
    <property type="evidence" value="ECO:0007669"/>
    <property type="project" value="UniProtKB-KW"/>
</dbReference>
<dbReference type="SUPFAM" id="SSF51971">
    <property type="entry name" value="Nucleotide-binding domain"/>
    <property type="match status" value="1"/>
</dbReference>
<dbReference type="InterPro" id="IPR009051">
    <property type="entry name" value="Helical_ferredxn"/>
</dbReference>
<dbReference type="SUPFAM" id="SSF46548">
    <property type="entry name" value="alpha-helical ferredoxin"/>
    <property type="match status" value="1"/>
</dbReference>
<evidence type="ECO:0000256" key="3">
    <source>
        <dbReference type="ARBA" id="ARBA00023002"/>
    </source>
</evidence>
<keyword evidence="5" id="KW-0411">Iron-sulfur</keyword>
<evidence type="ECO:0000259" key="6">
    <source>
        <dbReference type="PROSITE" id="PS51379"/>
    </source>
</evidence>
<evidence type="ECO:0000313" key="7">
    <source>
        <dbReference type="EMBL" id="TGE37607.1"/>
    </source>
</evidence>
<dbReference type="Pfam" id="PF02754">
    <property type="entry name" value="CCG"/>
    <property type="match status" value="2"/>
</dbReference>
<dbReference type="PRINTS" id="PR00419">
    <property type="entry name" value="ADXRDTASE"/>
</dbReference>
<feature type="domain" description="4Fe-4S ferredoxin-type" evidence="6">
    <location>
        <begin position="352"/>
        <end position="378"/>
    </location>
</feature>
<dbReference type="OrthoDB" id="5241828at2"/>
<keyword evidence="2" id="KW-0479">Metal-binding</keyword>
<dbReference type="InterPro" id="IPR017896">
    <property type="entry name" value="4Fe4S_Fe-S-bd"/>
</dbReference>
<protein>
    <submittedName>
        <fullName evidence="7">FAD-binding protein</fullName>
    </submittedName>
</protein>